<dbReference type="EMBL" id="UINC01038605">
    <property type="protein sequence ID" value="SVB35861.1"/>
    <property type="molecule type" value="Genomic_DNA"/>
</dbReference>
<organism evidence="1">
    <name type="scientific">marine metagenome</name>
    <dbReference type="NCBI Taxonomy" id="408172"/>
    <lineage>
        <taxon>unclassified sequences</taxon>
        <taxon>metagenomes</taxon>
        <taxon>ecological metagenomes</taxon>
    </lineage>
</organism>
<evidence type="ECO:0000313" key="1">
    <source>
        <dbReference type="EMBL" id="SVB35861.1"/>
    </source>
</evidence>
<reference evidence="1" key="1">
    <citation type="submission" date="2018-05" db="EMBL/GenBank/DDBJ databases">
        <authorList>
            <person name="Lanie J.A."/>
            <person name="Ng W.-L."/>
            <person name="Kazmierczak K.M."/>
            <person name="Andrzejewski T.M."/>
            <person name="Davidsen T.M."/>
            <person name="Wayne K.J."/>
            <person name="Tettelin H."/>
            <person name="Glass J.I."/>
            <person name="Rusch D."/>
            <person name="Podicherti R."/>
            <person name="Tsui H.-C.T."/>
            <person name="Winkler M.E."/>
        </authorList>
    </citation>
    <scope>NUCLEOTIDE SEQUENCE</scope>
</reference>
<evidence type="ECO:0008006" key="2">
    <source>
        <dbReference type="Google" id="ProtNLM"/>
    </source>
</evidence>
<dbReference type="Gene3D" id="2.60.40.10">
    <property type="entry name" value="Immunoglobulins"/>
    <property type="match status" value="1"/>
</dbReference>
<accession>A0A382DDV3</accession>
<dbReference type="GO" id="GO:0005509">
    <property type="term" value="F:calcium ion binding"/>
    <property type="evidence" value="ECO:0007669"/>
    <property type="project" value="InterPro"/>
</dbReference>
<protein>
    <recommendedName>
        <fullName evidence="2">Cadherin domain-containing protein</fullName>
    </recommendedName>
</protein>
<dbReference type="AlphaFoldDB" id="A0A382DDV3"/>
<dbReference type="Pfam" id="PF17963">
    <property type="entry name" value="Big_9"/>
    <property type="match status" value="1"/>
</dbReference>
<dbReference type="SUPFAM" id="SSF49313">
    <property type="entry name" value="Cadherin-like"/>
    <property type="match status" value="1"/>
</dbReference>
<gene>
    <name evidence="1" type="ORF">METZ01_LOCUS188715</name>
</gene>
<dbReference type="InterPro" id="IPR013783">
    <property type="entry name" value="Ig-like_fold"/>
</dbReference>
<sequence length="435" mass="46708">MKLKQLSCFAAGLLAGVATLMAKPVLVNGGKDLKHLAKIENKLNEGGAEIDLTVATRNGRWPLGYLEMAQAGKYTNPALCAAWYSERHQPGTGVYTVSDEIMLVGAEDVYDGVGGVIGWLDSESGIGISFTLNHYDGFQVGTVSFLTDDPDANRSLDGLFDLDGSPARAAIDSALSGKGSYDGSKWVRMELAFSAPTEEDKAALEDVTARITATVFSRTTKIVEFTREIVLLTNLPMPEGSKHRFGYFGYWDSLWEEGNKVAIYRNLKIDGELYNSPPTIEPIDDLTINENGTGEVVVLIDDLELGSSQLEMSAESSNPVLLPVEGIAIDPYGSERTLTITPSANAHGEAVITISVSDGVDQDSRAFTLTVNEVNDPTILSVARGGNGELTVEWVGGGVLQSSTDLKSWQAVEGASSPFPADPAEARKYFRVILE</sequence>
<dbReference type="GO" id="GO:0016020">
    <property type="term" value="C:membrane"/>
    <property type="evidence" value="ECO:0007669"/>
    <property type="project" value="InterPro"/>
</dbReference>
<proteinExistence type="predicted"/>
<name>A0A382DDV3_9ZZZZ</name>
<dbReference type="InterPro" id="IPR015919">
    <property type="entry name" value="Cadherin-like_sf"/>
</dbReference>